<feature type="compositionally biased region" description="Basic and acidic residues" evidence="1">
    <location>
        <begin position="240"/>
        <end position="249"/>
    </location>
</feature>
<feature type="region of interest" description="Disordered" evidence="1">
    <location>
        <begin position="45"/>
        <end position="64"/>
    </location>
</feature>
<feature type="region of interest" description="Disordered" evidence="1">
    <location>
        <begin position="216"/>
        <end position="249"/>
    </location>
</feature>
<accession>A0A7W5CHS2</accession>
<dbReference type="EMBL" id="JACHXY010000001">
    <property type="protein sequence ID" value="MBB3157514.1"/>
    <property type="molecule type" value="Genomic_DNA"/>
</dbReference>
<dbReference type="InterPro" id="IPR023393">
    <property type="entry name" value="START-like_dom_sf"/>
</dbReference>
<dbReference type="RefSeq" id="WP_246383127.1">
    <property type="nucleotide sequence ID" value="NZ_JACHXY010000001.1"/>
</dbReference>
<dbReference type="CDD" id="cd07812">
    <property type="entry name" value="SRPBCC"/>
    <property type="match status" value="1"/>
</dbReference>
<feature type="compositionally biased region" description="Basic and acidic residues" evidence="1">
    <location>
        <begin position="216"/>
        <end position="233"/>
    </location>
</feature>
<evidence type="ECO:0000256" key="1">
    <source>
        <dbReference type="SAM" id="MobiDB-lite"/>
    </source>
</evidence>
<evidence type="ECO:0000313" key="3">
    <source>
        <dbReference type="Proteomes" id="UP000543579"/>
    </source>
</evidence>
<dbReference type="Gene3D" id="3.30.530.20">
    <property type="match status" value="1"/>
</dbReference>
<sequence length="249" mass="27852">MQPHELRDPHDTRHHGPDATDVVRIAQTVAVRTRASQLVRGSVLRTAESSPADPAASVLQSKHADRTDAMAARNTRLMHCTPDDLFAVLSDGWLYPVWVVGAARMRDVDPQWPREGSRIHHSLGVWPVMIHDETEIVEWDPPRRLRLRPRAGIVGRGVIRIDARPHPAGTAVTIVEEPVSGAASILPALLWKPMLTMRNHECLNRLAFLAEGRRAEREARELDHRTETPDPREGTASPQAREDMREAGI</sequence>
<evidence type="ECO:0008006" key="4">
    <source>
        <dbReference type="Google" id="ProtNLM"/>
    </source>
</evidence>
<protein>
    <recommendedName>
        <fullName evidence="4">Polyketide cyclase / dehydrase and lipid transport</fullName>
    </recommendedName>
</protein>
<name>A0A7W5CHS2_9MICO</name>
<organism evidence="2 3">
    <name type="scientific">Microbacterium proteolyticum</name>
    <dbReference type="NCBI Taxonomy" id="1572644"/>
    <lineage>
        <taxon>Bacteria</taxon>
        <taxon>Bacillati</taxon>
        <taxon>Actinomycetota</taxon>
        <taxon>Actinomycetes</taxon>
        <taxon>Micrococcales</taxon>
        <taxon>Microbacteriaceae</taxon>
        <taxon>Microbacterium</taxon>
    </lineage>
</organism>
<dbReference type="SUPFAM" id="SSF55961">
    <property type="entry name" value="Bet v1-like"/>
    <property type="match status" value="1"/>
</dbReference>
<proteinExistence type="predicted"/>
<dbReference type="Proteomes" id="UP000543579">
    <property type="component" value="Unassembled WGS sequence"/>
</dbReference>
<gene>
    <name evidence="2" type="ORF">FHS07_001198</name>
</gene>
<evidence type="ECO:0000313" key="2">
    <source>
        <dbReference type="EMBL" id="MBB3157514.1"/>
    </source>
</evidence>
<comment type="caution">
    <text evidence="2">The sequence shown here is derived from an EMBL/GenBank/DDBJ whole genome shotgun (WGS) entry which is preliminary data.</text>
</comment>
<dbReference type="AlphaFoldDB" id="A0A7W5CHS2"/>
<reference evidence="2 3" key="1">
    <citation type="submission" date="2020-08" db="EMBL/GenBank/DDBJ databases">
        <title>Genomic Encyclopedia of Type Strains, Phase III (KMG-III): the genomes of soil and plant-associated and newly described type strains.</title>
        <authorList>
            <person name="Whitman W."/>
        </authorList>
    </citation>
    <scope>NUCLEOTIDE SEQUENCE [LARGE SCALE GENOMIC DNA]</scope>
    <source>
        <strain evidence="2 3">CECT 8356</strain>
    </source>
</reference>